<evidence type="ECO:0000256" key="2">
    <source>
        <dbReference type="ARBA" id="ARBA00022692"/>
    </source>
</evidence>
<name>A0A0K1PFH4_9BACT</name>
<dbReference type="InterPro" id="IPR021147">
    <property type="entry name" value="DUF697"/>
</dbReference>
<evidence type="ECO:0000256" key="4">
    <source>
        <dbReference type="ARBA" id="ARBA00023136"/>
    </source>
</evidence>
<dbReference type="InterPro" id="IPR005225">
    <property type="entry name" value="Small_GTP-bd"/>
</dbReference>
<evidence type="ECO:0000256" key="1">
    <source>
        <dbReference type="ARBA" id="ARBA00004141"/>
    </source>
</evidence>
<evidence type="ECO:0000313" key="6">
    <source>
        <dbReference type="EMBL" id="AKU92260.1"/>
    </source>
</evidence>
<dbReference type="Proteomes" id="UP000055590">
    <property type="component" value="Chromosome"/>
</dbReference>
<proteinExistence type="predicted"/>
<dbReference type="PANTHER" id="PTHR42714">
    <property type="entry name" value="TRNA MODIFICATION GTPASE GTPBP3"/>
    <property type="match status" value="1"/>
</dbReference>
<dbReference type="NCBIfam" id="TIGR00231">
    <property type="entry name" value="small_GTP"/>
    <property type="match status" value="1"/>
</dbReference>
<dbReference type="SUPFAM" id="SSF52540">
    <property type="entry name" value="P-loop containing nucleoside triphosphate hydrolases"/>
    <property type="match status" value="1"/>
</dbReference>
<dbReference type="GO" id="GO:0005525">
    <property type="term" value="F:GTP binding"/>
    <property type="evidence" value="ECO:0007669"/>
    <property type="project" value="InterPro"/>
</dbReference>
<keyword evidence="4" id="KW-0472">Membrane</keyword>
<dbReference type="EMBL" id="CP012332">
    <property type="protein sequence ID" value="AKU92260.1"/>
    <property type="molecule type" value="Genomic_DNA"/>
</dbReference>
<reference evidence="6 7" key="1">
    <citation type="submission" date="2015-08" db="EMBL/GenBank/DDBJ databases">
        <authorList>
            <person name="Babu N.S."/>
            <person name="Beckwith C.J."/>
            <person name="Beseler K.G."/>
            <person name="Brison A."/>
            <person name="Carone J.V."/>
            <person name="Caskin T.P."/>
            <person name="Diamond M."/>
            <person name="Durham M.E."/>
            <person name="Foxe J.M."/>
            <person name="Go M."/>
            <person name="Henderson B.A."/>
            <person name="Jones I.B."/>
            <person name="McGettigan J.A."/>
            <person name="Micheletti S.J."/>
            <person name="Nasrallah M.E."/>
            <person name="Ortiz D."/>
            <person name="Piller C.R."/>
            <person name="Privatt S.R."/>
            <person name="Schneider S.L."/>
            <person name="Sharp S."/>
            <person name="Smith T.C."/>
            <person name="Stanton J.D."/>
            <person name="Ullery H.E."/>
            <person name="Wilson R.J."/>
            <person name="Serrano M.G."/>
            <person name="Buck G."/>
            <person name="Lee V."/>
            <person name="Wang Y."/>
            <person name="Carvalho R."/>
            <person name="Voegtly L."/>
            <person name="Shi R."/>
            <person name="Duckworth R."/>
            <person name="Johnson A."/>
            <person name="Loviza R."/>
            <person name="Walstead R."/>
            <person name="Shah Z."/>
            <person name="Kiflezghi M."/>
            <person name="Wade K."/>
            <person name="Ball S.L."/>
            <person name="Bradley K.W."/>
            <person name="Asai D.J."/>
            <person name="Bowman C.A."/>
            <person name="Russell D.A."/>
            <person name="Pope W.H."/>
            <person name="Jacobs-Sera D."/>
            <person name="Hendrix R.W."/>
            <person name="Hatfull G.F."/>
        </authorList>
    </citation>
    <scope>NUCLEOTIDE SEQUENCE [LARGE SCALE GENOMIC DNA]</scope>
    <source>
        <strain evidence="6 7">DSM 27710</strain>
    </source>
</reference>
<keyword evidence="2" id="KW-0812">Transmembrane</keyword>
<dbReference type="InterPro" id="IPR027417">
    <property type="entry name" value="P-loop_NTPase"/>
</dbReference>
<dbReference type="Pfam" id="PF05128">
    <property type="entry name" value="DUF697"/>
    <property type="match status" value="1"/>
</dbReference>
<dbReference type="PANTHER" id="PTHR42714:SF6">
    <property type="entry name" value="TRANSLATION INITIATION FACTOR IF-2"/>
    <property type="match status" value="1"/>
</dbReference>
<dbReference type="Gene3D" id="3.40.50.300">
    <property type="entry name" value="P-loop containing nucleotide triphosphate hydrolases"/>
    <property type="match status" value="1"/>
</dbReference>
<evidence type="ECO:0000259" key="5">
    <source>
        <dbReference type="Pfam" id="PF01926"/>
    </source>
</evidence>
<accession>A0A0K1PFH4</accession>
<dbReference type="GO" id="GO:0016020">
    <property type="term" value="C:membrane"/>
    <property type="evidence" value="ECO:0007669"/>
    <property type="project" value="UniProtKB-SubCell"/>
</dbReference>
<gene>
    <name evidence="6" type="ORF">AKJ08_2647</name>
</gene>
<comment type="subcellular location">
    <subcellularLocation>
        <location evidence="1">Membrane</location>
        <topology evidence="1">Multi-pass membrane protein</topology>
    </subcellularLocation>
</comment>
<protein>
    <recommendedName>
        <fullName evidence="5">G domain-containing protein</fullName>
    </recommendedName>
</protein>
<dbReference type="GO" id="GO:0030488">
    <property type="term" value="P:tRNA methylation"/>
    <property type="evidence" value="ECO:0007669"/>
    <property type="project" value="TreeGrafter"/>
</dbReference>
<dbReference type="GO" id="GO:0005737">
    <property type="term" value="C:cytoplasm"/>
    <property type="evidence" value="ECO:0007669"/>
    <property type="project" value="TreeGrafter"/>
</dbReference>
<keyword evidence="3" id="KW-1133">Transmembrane helix</keyword>
<keyword evidence="7" id="KW-1185">Reference proteome</keyword>
<evidence type="ECO:0000313" key="7">
    <source>
        <dbReference type="Proteomes" id="UP000055590"/>
    </source>
</evidence>
<organism evidence="6 7">
    <name type="scientific">Vulgatibacter incomptus</name>
    <dbReference type="NCBI Taxonomy" id="1391653"/>
    <lineage>
        <taxon>Bacteria</taxon>
        <taxon>Pseudomonadati</taxon>
        <taxon>Myxococcota</taxon>
        <taxon>Myxococcia</taxon>
        <taxon>Myxococcales</taxon>
        <taxon>Cystobacterineae</taxon>
        <taxon>Vulgatibacteraceae</taxon>
        <taxon>Vulgatibacter</taxon>
    </lineage>
</organism>
<dbReference type="STRING" id="1391653.AKJ08_2647"/>
<sequence length="374" mass="40591">MLSEEALDRIVDDVKRRFSKRPRVAIAGFGKAGKSSLFNAIYGEDVAAVSMRTDETAVSQTKERFGIDLTDTPGFGTGRFSLDEVAKSGALDEQHVVIHVLNGMSAISAEDMQLHRILEGSVAHRITVVNKADLLDDREKAELAQSARELLGLDEKELLFVSARRRTGIEELVDRIVEALPDAMRDAFIAQQQGDLALKDRRIRTLIYSKAGVAAAIGAIPLPFADLALLAPLQVAMVVTIGHFQGVEVSRARAVELIATLGAGVGFREGARQLLKLVPGFGSAVGGAVAFAGTVALGETARVWFRRKQQVGVDELRETFRQAAEEARAEAKAMLADVPIRELERLRVKLDAGEITEEEFHRAVTALGDRESEA</sequence>
<dbReference type="InterPro" id="IPR006073">
    <property type="entry name" value="GTP-bd"/>
</dbReference>
<feature type="domain" description="G" evidence="5">
    <location>
        <begin position="23"/>
        <end position="131"/>
    </location>
</feature>
<dbReference type="RefSeq" id="WP_050726456.1">
    <property type="nucleotide sequence ID" value="NZ_CP012332.1"/>
</dbReference>
<dbReference type="Pfam" id="PF01926">
    <property type="entry name" value="MMR_HSR1"/>
    <property type="match status" value="1"/>
</dbReference>
<evidence type="ECO:0000256" key="3">
    <source>
        <dbReference type="ARBA" id="ARBA00022989"/>
    </source>
</evidence>
<dbReference type="AlphaFoldDB" id="A0A0K1PFH4"/>
<dbReference type="KEGG" id="vin:AKJ08_2647"/>
<dbReference type="GO" id="GO:0002098">
    <property type="term" value="P:tRNA wobble uridine modification"/>
    <property type="evidence" value="ECO:0007669"/>
    <property type="project" value="TreeGrafter"/>
</dbReference>